<keyword evidence="1 2" id="KW-0238">DNA-binding</keyword>
<evidence type="ECO:0000256" key="2">
    <source>
        <dbReference type="PROSITE-ProRule" id="PRU00335"/>
    </source>
</evidence>
<reference evidence="4 5" key="1">
    <citation type="submission" date="2015-09" db="EMBL/GenBank/DDBJ databases">
        <authorList>
            <person name="Jackson K.R."/>
            <person name="Lunt B.L."/>
            <person name="Fisher J.N.B."/>
            <person name="Gardner A.V."/>
            <person name="Bailey M.E."/>
            <person name="Deus L.M."/>
            <person name="Earl A.S."/>
            <person name="Gibby P.D."/>
            <person name="Hartmann K.A."/>
            <person name="Liu J.E."/>
            <person name="Manci A.M."/>
            <person name="Nielsen D.A."/>
            <person name="Solomon M.B."/>
            <person name="Breakwell D.P."/>
            <person name="Burnett S.H."/>
            <person name="Grose J.H."/>
        </authorList>
    </citation>
    <scope>NUCLEOTIDE SEQUENCE [LARGE SCALE GENOMIC DNA]</scope>
    <source>
        <strain evidence="4 5">KCOM 1279</strain>
    </source>
</reference>
<dbReference type="Pfam" id="PF00440">
    <property type="entry name" value="TetR_N"/>
    <property type="match status" value="1"/>
</dbReference>
<name>A0A0M4RV64_9FUSO</name>
<dbReference type="SUPFAM" id="SSF46689">
    <property type="entry name" value="Homeodomain-like"/>
    <property type="match status" value="1"/>
</dbReference>
<accession>A0A0M4RV64</accession>
<dbReference type="OrthoDB" id="5366068at2"/>
<evidence type="ECO:0000313" key="4">
    <source>
        <dbReference type="EMBL" id="ALF16880.1"/>
    </source>
</evidence>
<dbReference type="Proteomes" id="UP000063147">
    <property type="component" value="Chromosome"/>
</dbReference>
<dbReference type="PROSITE" id="PS50977">
    <property type="entry name" value="HTH_TETR_2"/>
    <property type="match status" value="1"/>
</dbReference>
<dbReference type="PATRIC" id="fig|76859.3.peg.229"/>
<dbReference type="Gene3D" id="1.10.357.10">
    <property type="entry name" value="Tetracycline Repressor, domain 2"/>
    <property type="match status" value="1"/>
</dbReference>
<proteinExistence type="predicted"/>
<dbReference type="RefSeq" id="WP_060675611.1">
    <property type="nucleotide sequence ID" value="NZ_CP012713.1"/>
</dbReference>
<dbReference type="PRINTS" id="PR00455">
    <property type="entry name" value="HTHTETR"/>
</dbReference>
<dbReference type="AlphaFoldDB" id="A0A0M4RV64"/>
<sequence>MDKLNIKKRRVMMYFIEATQELILNEGIENLSIKKIADTAGYNTATIYNYFEDLEELILYSSIDYLKIYLKDLKSEINSNMKAIEMYETIYKVFVHHSFEKPEIFHTLFFGKYSYKLEKIIKKYYEIFPDDITGQTDITKSMLVEGNIHNRDLPVIKQMIKEGSILEEEAPYIMEAIVRIHQSYLENILQQREKISLEEHKIKFFKIFNFLLKRKKK</sequence>
<evidence type="ECO:0000256" key="1">
    <source>
        <dbReference type="ARBA" id="ARBA00023125"/>
    </source>
</evidence>
<gene>
    <name evidence="4" type="ORF">RN98_01145</name>
</gene>
<evidence type="ECO:0000259" key="3">
    <source>
        <dbReference type="PROSITE" id="PS50977"/>
    </source>
</evidence>
<dbReference type="EMBL" id="CP012713">
    <property type="protein sequence ID" value="ALF16880.1"/>
    <property type="molecule type" value="Genomic_DNA"/>
</dbReference>
<dbReference type="GO" id="GO:0003677">
    <property type="term" value="F:DNA binding"/>
    <property type="evidence" value="ECO:0007669"/>
    <property type="project" value="UniProtKB-UniRule"/>
</dbReference>
<evidence type="ECO:0000313" key="5">
    <source>
        <dbReference type="Proteomes" id="UP000063147"/>
    </source>
</evidence>
<feature type="domain" description="HTH tetR-type" evidence="3">
    <location>
        <begin position="9"/>
        <end position="69"/>
    </location>
</feature>
<dbReference type="InterPro" id="IPR001647">
    <property type="entry name" value="HTH_TetR"/>
</dbReference>
<feature type="DNA-binding region" description="H-T-H motif" evidence="2">
    <location>
        <begin position="32"/>
        <end position="51"/>
    </location>
</feature>
<protein>
    <submittedName>
        <fullName evidence="4">TetR family transcriptional regulator</fullName>
    </submittedName>
</protein>
<dbReference type="InterPro" id="IPR009057">
    <property type="entry name" value="Homeodomain-like_sf"/>
</dbReference>
<organism evidence="4">
    <name type="scientific">Fusobacterium animalis</name>
    <dbReference type="NCBI Taxonomy" id="76859"/>
    <lineage>
        <taxon>Bacteria</taxon>
        <taxon>Fusobacteriati</taxon>
        <taxon>Fusobacteriota</taxon>
        <taxon>Fusobacteriia</taxon>
        <taxon>Fusobacteriales</taxon>
        <taxon>Fusobacteriaceae</taxon>
        <taxon>Fusobacterium</taxon>
    </lineage>
</organism>